<organism evidence="6 7">
    <name type="scientific">Paracoccus suum</name>
    <dbReference type="NCBI Taxonomy" id="2259340"/>
    <lineage>
        <taxon>Bacteria</taxon>
        <taxon>Pseudomonadati</taxon>
        <taxon>Pseudomonadota</taxon>
        <taxon>Alphaproteobacteria</taxon>
        <taxon>Rhodobacterales</taxon>
        <taxon>Paracoccaceae</taxon>
        <taxon>Paracoccus</taxon>
    </lineage>
</organism>
<keyword evidence="4 5" id="KW-0472">Membrane</keyword>
<protein>
    <recommendedName>
        <fullName evidence="5">Inner membrane-spanning protein YciB</fullName>
    </recommendedName>
</protein>
<feature type="transmembrane region" description="Helical" evidence="5">
    <location>
        <begin position="12"/>
        <end position="31"/>
    </location>
</feature>
<evidence type="ECO:0000256" key="1">
    <source>
        <dbReference type="ARBA" id="ARBA00022475"/>
    </source>
</evidence>
<accession>A0A344PG94</accession>
<evidence type="ECO:0000256" key="2">
    <source>
        <dbReference type="ARBA" id="ARBA00022692"/>
    </source>
</evidence>
<comment type="similarity">
    <text evidence="5">Belongs to the YciB family.</text>
</comment>
<dbReference type="RefSeq" id="WP_114074719.1">
    <property type="nucleotide sequence ID" value="NZ_CP030918.1"/>
</dbReference>
<dbReference type="Proteomes" id="UP000252023">
    <property type="component" value="Chromosome"/>
</dbReference>
<evidence type="ECO:0000313" key="7">
    <source>
        <dbReference type="Proteomes" id="UP000252023"/>
    </source>
</evidence>
<evidence type="ECO:0000313" key="6">
    <source>
        <dbReference type="EMBL" id="AXC48399.1"/>
    </source>
</evidence>
<dbReference type="GO" id="GO:0005886">
    <property type="term" value="C:plasma membrane"/>
    <property type="evidence" value="ECO:0007669"/>
    <property type="project" value="UniProtKB-SubCell"/>
</dbReference>
<dbReference type="OrthoDB" id="9788219at2"/>
<evidence type="ECO:0000256" key="5">
    <source>
        <dbReference type="HAMAP-Rule" id="MF_00189"/>
    </source>
</evidence>
<dbReference type="PANTHER" id="PTHR36917">
    <property type="entry name" value="INTRACELLULAR SEPTATION PROTEIN A-RELATED"/>
    <property type="match status" value="1"/>
</dbReference>
<dbReference type="KEGG" id="pars:DRW48_00585"/>
<dbReference type="EMBL" id="CP030918">
    <property type="protein sequence ID" value="AXC48399.1"/>
    <property type="molecule type" value="Genomic_DNA"/>
</dbReference>
<feature type="transmembrane region" description="Helical" evidence="5">
    <location>
        <begin position="172"/>
        <end position="192"/>
    </location>
</feature>
<keyword evidence="2 5" id="KW-0812">Transmembrane</keyword>
<dbReference type="PANTHER" id="PTHR36917:SF1">
    <property type="entry name" value="INNER MEMBRANE-SPANNING PROTEIN YCIB"/>
    <property type="match status" value="1"/>
</dbReference>
<dbReference type="InterPro" id="IPR006008">
    <property type="entry name" value="YciB"/>
</dbReference>
<keyword evidence="3 5" id="KW-1133">Transmembrane helix</keyword>
<gene>
    <name evidence="5" type="primary">yciB</name>
    <name evidence="6" type="ORF">DRW48_00585</name>
</gene>
<sequence length="212" mass="23762">MQPQPRKVSPVLKAALEYGPLILFFVVYSRLKAETVMLGGTGYSGLMVATMIFVPVTVLATLILWRLTGKLSVMQIATVVLLVVFGGLSLWLNDPRFFKMKPTLLYLLFASVLGVSLALRRNWLARLMGEAMPMREEGWRILTGRMALMFAGLAVLNEVVWRTMSEGTWVNFKIFGMTAILFIFFMAQVGLLRRYALHPDSPRDGENPDGQA</sequence>
<evidence type="ECO:0000256" key="3">
    <source>
        <dbReference type="ARBA" id="ARBA00022989"/>
    </source>
</evidence>
<feature type="transmembrane region" description="Helical" evidence="5">
    <location>
        <begin position="43"/>
        <end position="65"/>
    </location>
</feature>
<dbReference type="AlphaFoldDB" id="A0A344PG94"/>
<keyword evidence="1 5" id="KW-1003">Cell membrane</keyword>
<keyword evidence="5" id="KW-0997">Cell inner membrane</keyword>
<feature type="transmembrane region" description="Helical" evidence="5">
    <location>
        <begin position="104"/>
        <end position="120"/>
    </location>
</feature>
<reference evidence="7" key="1">
    <citation type="submission" date="2018-07" db="EMBL/GenBank/DDBJ databases">
        <title>Genome sequencing of Paracoccus sp. SC2-6.</title>
        <authorList>
            <person name="Heo J."/>
            <person name="Kim S.-J."/>
            <person name="Kwon S.-W."/>
        </authorList>
    </citation>
    <scope>NUCLEOTIDE SEQUENCE [LARGE SCALE GENOMIC DNA]</scope>
    <source>
        <strain evidence="7">SC2-6</strain>
    </source>
</reference>
<comment type="subcellular location">
    <subcellularLocation>
        <location evidence="5">Cell inner membrane</location>
        <topology evidence="5">Multi-pass membrane protein</topology>
    </subcellularLocation>
</comment>
<name>A0A344PG94_9RHOB</name>
<feature type="transmembrane region" description="Helical" evidence="5">
    <location>
        <begin position="141"/>
        <end position="160"/>
    </location>
</feature>
<dbReference type="Pfam" id="PF04279">
    <property type="entry name" value="IspA"/>
    <property type="match status" value="1"/>
</dbReference>
<dbReference type="HAMAP" id="MF_00189">
    <property type="entry name" value="YciB"/>
    <property type="match status" value="1"/>
</dbReference>
<comment type="function">
    <text evidence="5">Plays a role in cell envelope biogenesis, maintenance of cell envelope integrity and membrane homeostasis.</text>
</comment>
<proteinExistence type="inferred from homology"/>
<keyword evidence="7" id="KW-1185">Reference proteome</keyword>
<evidence type="ECO:0000256" key="4">
    <source>
        <dbReference type="ARBA" id="ARBA00023136"/>
    </source>
</evidence>
<feature type="transmembrane region" description="Helical" evidence="5">
    <location>
        <begin position="72"/>
        <end position="92"/>
    </location>
</feature>